<dbReference type="EMBL" id="MU129015">
    <property type="protein sequence ID" value="KAF9510508.1"/>
    <property type="molecule type" value="Genomic_DNA"/>
</dbReference>
<feature type="domain" description="DUF3533" evidence="3">
    <location>
        <begin position="118"/>
        <end position="488"/>
    </location>
</feature>
<evidence type="ECO:0000256" key="2">
    <source>
        <dbReference type="SAM" id="Phobius"/>
    </source>
</evidence>
<feature type="transmembrane region" description="Helical" evidence="2">
    <location>
        <begin position="390"/>
        <end position="409"/>
    </location>
</feature>
<protein>
    <recommendedName>
        <fullName evidence="3">DUF3533 domain-containing protein</fullName>
    </recommendedName>
</protein>
<keyword evidence="5" id="KW-1185">Reference proteome</keyword>
<accession>A0A9P6AR83</accession>
<gene>
    <name evidence="4" type="ORF">BS47DRAFT_1300079</name>
</gene>
<feature type="compositionally biased region" description="Basic and acidic residues" evidence="1">
    <location>
        <begin position="1"/>
        <end position="21"/>
    </location>
</feature>
<feature type="transmembrane region" description="Helical" evidence="2">
    <location>
        <begin position="109"/>
        <end position="135"/>
    </location>
</feature>
<feature type="compositionally biased region" description="Polar residues" evidence="1">
    <location>
        <begin position="23"/>
        <end position="50"/>
    </location>
</feature>
<feature type="transmembrane region" description="Helical" evidence="2">
    <location>
        <begin position="316"/>
        <end position="337"/>
    </location>
</feature>
<dbReference type="PANTHER" id="PTHR34814:SF1">
    <property type="entry name" value="NITROSOGUANIDINE RESISTANCE PROTEIN SNG1"/>
    <property type="match status" value="1"/>
</dbReference>
<dbReference type="Proteomes" id="UP000886523">
    <property type="component" value="Unassembled WGS sequence"/>
</dbReference>
<dbReference type="PANTHER" id="PTHR34814">
    <property type="entry name" value="NITROSOGUANIDINE RESISTANCE PROTEIN SNG1"/>
    <property type="match status" value="1"/>
</dbReference>
<feature type="transmembrane region" description="Helical" evidence="2">
    <location>
        <begin position="478"/>
        <end position="499"/>
    </location>
</feature>
<evidence type="ECO:0000313" key="5">
    <source>
        <dbReference type="Proteomes" id="UP000886523"/>
    </source>
</evidence>
<evidence type="ECO:0000313" key="4">
    <source>
        <dbReference type="EMBL" id="KAF9510508.1"/>
    </source>
</evidence>
<keyword evidence="2" id="KW-0472">Membrane</keyword>
<reference evidence="4" key="1">
    <citation type="journal article" date="2020" name="Nat. Commun.">
        <title>Large-scale genome sequencing of mycorrhizal fungi provides insights into the early evolution of symbiotic traits.</title>
        <authorList>
            <person name="Miyauchi S."/>
            <person name="Kiss E."/>
            <person name="Kuo A."/>
            <person name="Drula E."/>
            <person name="Kohler A."/>
            <person name="Sanchez-Garcia M."/>
            <person name="Morin E."/>
            <person name="Andreopoulos B."/>
            <person name="Barry K.W."/>
            <person name="Bonito G."/>
            <person name="Buee M."/>
            <person name="Carver A."/>
            <person name="Chen C."/>
            <person name="Cichocki N."/>
            <person name="Clum A."/>
            <person name="Culley D."/>
            <person name="Crous P.W."/>
            <person name="Fauchery L."/>
            <person name="Girlanda M."/>
            <person name="Hayes R.D."/>
            <person name="Keri Z."/>
            <person name="LaButti K."/>
            <person name="Lipzen A."/>
            <person name="Lombard V."/>
            <person name="Magnuson J."/>
            <person name="Maillard F."/>
            <person name="Murat C."/>
            <person name="Nolan M."/>
            <person name="Ohm R.A."/>
            <person name="Pangilinan J."/>
            <person name="Pereira M.F."/>
            <person name="Perotto S."/>
            <person name="Peter M."/>
            <person name="Pfister S."/>
            <person name="Riley R."/>
            <person name="Sitrit Y."/>
            <person name="Stielow J.B."/>
            <person name="Szollosi G."/>
            <person name="Zifcakova L."/>
            <person name="Stursova M."/>
            <person name="Spatafora J.W."/>
            <person name="Tedersoo L."/>
            <person name="Vaario L.M."/>
            <person name="Yamada A."/>
            <person name="Yan M."/>
            <person name="Wang P."/>
            <person name="Xu J."/>
            <person name="Bruns T."/>
            <person name="Baldrian P."/>
            <person name="Vilgalys R."/>
            <person name="Dunand C."/>
            <person name="Henrissat B."/>
            <person name="Grigoriev I.V."/>
            <person name="Hibbett D."/>
            <person name="Nagy L.G."/>
            <person name="Martin F.M."/>
        </authorList>
    </citation>
    <scope>NUCLEOTIDE SEQUENCE</scope>
    <source>
        <strain evidence="4">UP504</strain>
    </source>
</reference>
<dbReference type="OrthoDB" id="2140105at2759"/>
<sequence>MEGRPVSEVLDISRDDFDRRNGSLVTDHSNSSSATQSVIANEPQPTTGLDSITEKPDRVGVVSEIHAPAPQQKPPRKCRPCQRTTLPGPDFSLFLLGFLPKHPEPLRNYIKMMLVVTLLTVLVSWVTIPVFWGAVSHQRDFTDKLVCWFIDQDGSSLGQAMQAAFQANINARTNSKLGWRIYEPGKSLTIQQIRSAVIEEHAWAAVVVNQGATASLISARENGDASYNNSAAVSFFYDQARNENAAGLYIVPYTQALIQASLRNFSASYTGAYLEAQSGNATAMQALATAPLTIFSPFSYGTLNLRPYTCSSRGGAVTVIGMILILVFGFVISMAGYQVRMPLEPFLTYKSLVILRVVAPLLVYIPLSFACAMVSLAFKLPFAAKYNHAAGFFLFWFYIFLAMSAMGLATEVSVSWLTPRRNAFALFPFIISNSVSTSLPIQLQPWFYKFGFGFPFYNADQAVRTIIFNTKSHLGLNAGVLLCWIALSAFVTLPFTIWFHHRKGLRAAREARYGASHLDMS</sequence>
<organism evidence="4 5">
    <name type="scientific">Hydnum rufescens UP504</name>
    <dbReference type="NCBI Taxonomy" id="1448309"/>
    <lineage>
        <taxon>Eukaryota</taxon>
        <taxon>Fungi</taxon>
        <taxon>Dikarya</taxon>
        <taxon>Basidiomycota</taxon>
        <taxon>Agaricomycotina</taxon>
        <taxon>Agaricomycetes</taxon>
        <taxon>Cantharellales</taxon>
        <taxon>Hydnaceae</taxon>
        <taxon>Hydnum</taxon>
    </lineage>
</organism>
<dbReference type="GO" id="GO:0016020">
    <property type="term" value="C:membrane"/>
    <property type="evidence" value="ECO:0007669"/>
    <property type="project" value="TreeGrafter"/>
</dbReference>
<comment type="caution">
    <text evidence="4">The sequence shown here is derived from an EMBL/GenBank/DDBJ whole genome shotgun (WGS) entry which is preliminary data.</text>
</comment>
<name>A0A9P6AR83_9AGAM</name>
<evidence type="ECO:0000259" key="3">
    <source>
        <dbReference type="Pfam" id="PF12051"/>
    </source>
</evidence>
<proteinExistence type="predicted"/>
<feature type="region of interest" description="Disordered" evidence="1">
    <location>
        <begin position="1"/>
        <end position="54"/>
    </location>
</feature>
<keyword evidence="2" id="KW-1133">Transmembrane helix</keyword>
<feature type="transmembrane region" description="Helical" evidence="2">
    <location>
        <begin position="357"/>
        <end position="378"/>
    </location>
</feature>
<dbReference type="InterPro" id="IPR022703">
    <property type="entry name" value="DUF3533"/>
</dbReference>
<dbReference type="Pfam" id="PF12051">
    <property type="entry name" value="DUF3533"/>
    <property type="match status" value="1"/>
</dbReference>
<dbReference type="InterPro" id="IPR053001">
    <property type="entry name" value="MNNG_permease-like"/>
</dbReference>
<evidence type="ECO:0000256" key="1">
    <source>
        <dbReference type="SAM" id="MobiDB-lite"/>
    </source>
</evidence>
<keyword evidence="2" id="KW-0812">Transmembrane</keyword>
<dbReference type="AlphaFoldDB" id="A0A9P6AR83"/>